<dbReference type="Gene3D" id="3.40.50.720">
    <property type="entry name" value="NAD(P)-binding Rossmann-like Domain"/>
    <property type="match status" value="1"/>
</dbReference>
<protein>
    <recommendedName>
        <fullName evidence="3">Bacteriocin biosynthesis cyclodehydratase domain-containing protein</fullName>
    </recommendedName>
</protein>
<evidence type="ECO:0000313" key="1">
    <source>
        <dbReference type="EMBL" id="TQL79160.1"/>
    </source>
</evidence>
<reference evidence="1 2" key="1">
    <citation type="submission" date="2019-06" db="EMBL/GenBank/DDBJ databases">
        <title>Sequencing the genomes of 1000 actinobacteria strains.</title>
        <authorList>
            <person name="Klenk H.-P."/>
        </authorList>
    </citation>
    <scope>NUCLEOTIDE SEQUENCE [LARGE SCALE GENOMIC DNA]</scope>
    <source>
        <strain evidence="1 2">DSM 45928</strain>
    </source>
</reference>
<dbReference type="AlphaFoldDB" id="A0A543B315"/>
<accession>A0A543B315</accession>
<name>A0A543B315_9ACTN</name>
<dbReference type="RefSeq" id="WP_142044249.1">
    <property type="nucleotide sequence ID" value="NZ_JBHTGS010000002.1"/>
</dbReference>
<evidence type="ECO:0000313" key="2">
    <source>
        <dbReference type="Proteomes" id="UP000317043"/>
    </source>
</evidence>
<keyword evidence="2" id="KW-1185">Reference proteome</keyword>
<gene>
    <name evidence="1" type="ORF">FB566_4761</name>
</gene>
<evidence type="ECO:0008006" key="3">
    <source>
        <dbReference type="Google" id="ProtNLM"/>
    </source>
</evidence>
<dbReference type="InParanoid" id="A0A543B315"/>
<sequence>MTHFTFLPGLRRTVLDATSVQIGTDPERAMILEFPEPQVIALLDHLDNWLTETDYYRAARQFGVGRTDAEELLTLLRDSKLIMDPAALTGHSSDPGVRIDQSDEAAALALRKTDAPVEVMAARSRRRVCVVGEGRMATGIADLLTRCGVGHVRQSDRRPADRADLAVVVNPQQPPTLTAEVHARRRLPYLMVTIADGAVNIGPLVVPGRTPCIACVEFHHRDAVPRWCLFGSDDSPVEVALRELAVATTACQVMQFLDGIPCQARATTIQLRPPFGMRRRIWEPHPSCGCQRADRPALPAERLAEFAGFDLVG</sequence>
<dbReference type="EMBL" id="VFOW01000001">
    <property type="protein sequence ID" value="TQL79160.1"/>
    <property type="molecule type" value="Genomic_DNA"/>
</dbReference>
<proteinExistence type="predicted"/>
<organism evidence="1 2">
    <name type="scientific">Stackebrandtia endophytica</name>
    <dbReference type="NCBI Taxonomy" id="1496996"/>
    <lineage>
        <taxon>Bacteria</taxon>
        <taxon>Bacillati</taxon>
        <taxon>Actinomycetota</taxon>
        <taxon>Actinomycetes</taxon>
        <taxon>Glycomycetales</taxon>
        <taxon>Glycomycetaceae</taxon>
        <taxon>Stackebrandtia</taxon>
    </lineage>
</organism>
<dbReference type="Proteomes" id="UP000317043">
    <property type="component" value="Unassembled WGS sequence"/>
</dbReference>
<comment type="caution">
    <text evidence="1">The sequence shown here is derived from an EMBL/GenBank/DDBJ whole genome shotgun (WGS) entry which is preliminary data.</text>
</comment>
<dbReference type="OrthoDB" id="4426339at2"/>